<dbReference type="Proteomes" id="UP000585474">
    <property type="component" value="Unassembled WGS sequence"/>
</dbReference>
<evidence type="ECO:0000313" key="3">
    <source>
        <dbReference type="Proteomes" id="UP000585474"/>
    </source>
</evidence>
<dbReference type="GO" id="GO:0017148">
    <property type="term" value="P:negative regulation of translation"/>
    <property type="evidence" value="ECO:0007669"/>
    <property type="project" value="InterPro"/>
</dbReference>
<dbReference type="EMBL" id="BJWL01000006">
    <property type="protein sequence ID" value="GFY88159.1"/>
    <property type="molecule type" value="Genomic_DNA"/>
</dbReference>
<protein>
    <submittedName>
        <fullName evidence="2">Uncharacterized protein</fullName>
    </submittedName>
</protein>
<dbReference type="GO" id="GO:0000288">
    <property type="term" value="P:nuclear-transcribed mRNA catabolic process, deadenylation-dependent decay"/>
    <property type="evidence" value="ECO:0007669"/>
    <property type="project" value="TreeGrafter"/>
</dbReference>
<dbReference type="OrthoDB" id="1727642at2759"/>
<feature type="region of interest" description="Disordered" evidence="1">
    <location>
        <begin position="318"/>
        <end position="342"/>
    </location>
</feature>
<organism evidence="2 3">
    <name type="scientific">Actinidia rufa</name>
    <dbReference type="NCBI Taxonomy" id="165716"/>
    <lineage>
        <taxon>Eukaryota</taxon>
        <taxon>Viridiplantae</taxon>
        <taxon>Streptophyta</taxon>
        <taxon>Embryophyta</taxon>
        <taxon>Tracheophyta</taxon>
        <taxon>Spermatophyta</taxon>
        <taxon>Magnoliopsida</taxon>
        <taxon>eudicotyledons</taxon>
        <taxon>Gunneridae</taxon>
        <taxon>Pentapetalae</taxon>
        <taxon>asterids</taxon>
        <taxon>Ericales</taxon>
        <taxon>Actinidiaceae</taxon>
        <taxon>Actinidia</taxon>
    </lineage>
</organism>
<evidence type="ECO:0000313" key="2">
    <source>
        <dbReference type="EMBL" id="GFY88159.1"/>
    </source>
</evidence>
<reference evidence="2 3" key="1">
    <citation type="submission" date="2019-07" db="EMBL/GenBank/DDBJ databases">
        <title>De Novo Assembly of kiwifruit Actinidia rufa.</title>
        <authorList>
            <person name="Sugita-Konishi S."/>
            <person name="Sato K."/>
            <person name="Mori E."/>
            <person name="Abe Y."/>
            <person name="Kisaki G."/>
            <person name="Hamano K."/>
            <person name="Suezawa K."/>
            <person name="Otani M."/>
            <person name="Fukuda T."/>
            <person name="Manabe T."/>
            <person name="Gomi K."/>
            <person name="Tabuchi M."/>
            <person name="Akimitsu K."/>
            <person name="Kataoka I."/>
        </authorList>
    </citation>
    <scope>NUCLEOTIDE SEQUENCE [LARGE SCALE GENOMIC DNA]</scope>
    <source>
        <strain evidence="3">cv. Fuchu</strain>
    </source>
</reference>
<comment type="caution">
    <text evidence="2">The sequence shown here is derived from an EMBL/GenBank/DDBJ whole genome shotgun (WGS) entry which is preliminary data.</text>
</comment>
<evidence type="ECO:0000256" key="1">
    <source>
        <dbReference type="SAM" id="MobiDB-lite"/>
    </source>
</evidence>
<accession>A0A7J0EQ67</accession>
<name>A0A7J0EQ67_9ERIC</name>
<feature type="compositionally biased region" description="Basic and acidic residues" evidence="1">
    <location>
        <begin position="326"/>
        <end position="342"/>
    </location>
</feature>
<dbReference type="GO" id="GO:0030015">
    <property type="term" value="C:CCR4-NOT core complex"/>
    <property type="evidence" value="ECO:0007669"/>
    <property type="project" value="InterPro"/>
</dbReference>
<gene>
    <name evidence="2" type="ORF">Acr_06g0000990</name>
</gene>
<dbReference type="GO" id="GO:0060090">
    <property type="term" value="F:molecular adaptor activity"/>
    <property type="evidence" value="ECO:0007669"/>
    <property type="project" value="TreeGrafter"/>
</dbReference>
<keyword evidence="3" id="KW-1185">Reference proteome</keyword>
<dbReference type="InterPro" id="IPR040398">
    <property type="entry name" value="Not1"/>
</dbReference>
<sequence length="342" mass="37948">MQMLSLMEPKEGTPLALAPWLSDDDLLEARNLDSFYGCRENEFDEILDGIVSETSLGGIIFELGYGCTLDASHCNEVLSLFLPLTEATISRLLGTIARTYTGLEDNQNCCSTFYCAVGSSATLESTCLGFRNVDVLMDSINQLAPNTNWTLVMENLDHEGFYIPSEQYVVSAPTEIFTFAYSARKLGYANELSAKETPYNLLQYERFSTVFSIIVGDANGCGIILQLWQSNPKLVLQGFIDMMTTNYGNIVIVINISQELKVKSLTMSLCCNGQMWTRTRTQTRPTQPMNLNMLKGSGKSLKKQPVITSARVSGRAKFEASGQQVHAKDQERHKVPSCESAR</sequence>
<dbReference type="PANTHER" id="PTHR13162:SF8">
    <property type="entry name" value="CCR4-NOT TRANSCRIPTION COMPLEX SUBUNIT 1"/>
    <property type="match status" value="1"/>
</dbReference>
<dbReference type="GO" id="GO:0000932">
    <property type="term" value="C:P-body"/>
    <property type="evidence" value="ECO:0007669"/>
    <property type="project" value="TreeGrafter"/>
</dbReference>
<dbReference type="PANTHER" id="PTHR13162">
    <property type="entry name" value="CCR4-NOT TRANSCRIPTION COMPLEX"/>
    <property type="match status" value="1"/>
</dbReference>
<proteinExistence type="predicted"/>
<dbReference type="AlphaFoldDB" id="A0A7J0EQ67"/>